<dbReference type="RefSeq" id="WP_131415157.1">
    <property type="nucleotide sequence ID" value="NZ_SJXE01000003.1"/>
</dbReference>
<dbReference type="InterPro" id="IPR000868">
    <property type="entry name" value="Isochorismatase-like_dom"/>
</dbReference>
<keyword evidence="7" id="KW-1185">Reference proteome</keyword>
<dbReference type="InterPro" id="IPR036736">
    <property type="entry name" value="ACP-like_sf"/>
</dbReference>
<evidence type="ECO:0000256" key="1">
    <source>
        <dbReference type="ARBA" id="ARBA00004924"/>
    </source>
</evidence>
<dbReference type="PIRSF" id="PIRSF001111">
    <property type="entry name" value="Isochorismatase"/>
    <property type="match status" value="1"/>
</dbReference>
<comment type="pathway">
    <text evidence="1">Siderophore biosynthesis.</text>
</comment>
<evidence type="ECO:0000259" key="5">
    <source>
        <dbReference type="PROSITE" id="PS50075"/>
    </source>
</evidence>
<feature type="domain" description="Carrier" evidence="5">
    <location>
        <begin position="218"/>
        <end position="294"/>
    </location>
</feature>
<gene>
    <name evidence="6" type="ORF">EZV61_09145</name>
</gene>
<dbReference type="PANTHER" id="PTHR43540">
    <property type="entry name" value="PEROXYUREIDOACRYLATE/UREIDOACRYLATE AMIDOHYDROLASE-RELATED"/>
    <property type="match status" value="1"/>
</dbReference>
<dbReference type="PRINTS" id="PR01398">
    <property type="entry name" value="ISCHRISMTASE"/>
</dbReference>
<dbReference type="InterPro" id="IPR050272">
    <property type="entry name" value="Isochorismatase-like_hydrls"/>
</dbReference>
<protein>
    <recommendedName>
        <fullName evidence="2">isochorismatase</fullName>
        <ecNumber evidence="2">3.3.2.1</ecNumber>
    </recommendedName>
</protein>
<evidence type="ECO:0000256" key="3">
    <source>
        <dbReference type="ARBA" id="ARBA00022801"/>
    </source>
</evidence>
<dbReference type="EC" id="3.3.2.1" evidence="2"/>
<organism evidence="6 7">
    <name type="scientific">Corallincola luteus</name>
    <dbReference type="NCBI Taxonomy" id="1775177"/>
    <lineage>
        <taxon>Bacteria</taxon>
        <taxon>Pseudomonadati</taxon>
        <taxon>Pseudomonadota</taxon>
        <taxon>Gammaproteobacteria</taxon>
        <taxon>Alteromonadales</taxon>
        <taxon>Psychromonadaceae</taxon>
        <taxon>Corallincola</taxon>
    </lineage>
</organism>
<proteinExistence type="predicted"/>
<dbReference type="InterPro" id="IPR016291">
    <property type="entry name" value="Isochorismatase"/>
</dbReference>
<dbReference type="Pfam" id="PF00550">
    <property type="entry name" value="PP-binding"/>
    <property type="match status" value="1"/>
</dbReference>
<evidence type="ECO:0000313" key="6">
    <source>
        <dbReference type="EMBL" id="TCI03699.1"/>
    </source>
</evidence>
<dbReference type="EMBL" id="SJXE01000003">
    <property type="protein sequence ID" value="TCI03699.1"/>
    <property type="molecule type" value="Genomic_DNA"/>
</dbReference>
<dbReference type="Gene3D" id="3.40.50.850">
    <property type="entry name" value="Isochorismatase-like"/>
    <property type="match status" value="1"/>
</dbReference>
<dbReference type="PANTHER" id="PTHR43540:SF3">
    <property type="entry name" value="ENTEROBACTIN SYNTHASE COMPONENT B"/>
    <property type="match status" value="1"/>
</dbReference>
<dbReference type="Gene3D" id="1.10.1200.10">
    <property type="entry name" value="ACP-like"/>
    <property type="match status" value="1"/>
</dbReference>
<evidence type="ECO:0000256" key="4">
    <source>
        <dbReference type="ARBA" id="ARBA00048590"/>
    </source>
</evidence>
<evidence type="ECO:0000256" key="2">
    <source>
        <dbReference type="ARBA" id="ARBA00012100"/>
    </source>
</evidence>
<dbReference type="Proteomes" id="UP000292554">
    <property type="component" value="Unassembled WGS sequence"/>
</dbReference>
<reference evidence="6 7" key="1">
    <citation type="submission" date="2019-02" db="EMBL/GenBank/DDBJ databases">
        <title>Corallincola luteus sp. nov., a marine bacterium isolated from surface sediment of Bohai Sea in China.</title>
        <authorList>
            <person name="Ren Q."/>
        </authorList>
    </citation>
    <scope>NUCLEOTIDE SEQUENCE [LARGE SCALE GENOMIC DNA]</scope>
    <source>
        <strain evidence="6 7">DASS28</strain>
    </source>
</reference>
<comment type="caution">
    <text evidence="6">The sequence shown here is derived from an EMBL/GenBank/DDBJ whole genome shotgun (WGS) entry which is preliminary data.</text>
</comment>
<dbReference type="Pfam" id="PF00857">
    <property type="entry name" value="Isochorismatase"/>
    <property type="match status" value="1"/>
</dbReference>
<dbReference type="PROSITE" id="PS50075">
    <property type="entry name" value="CARRIER"/>
    <property type="match status" value="1"/>
</dbReference>
<sequence>MTIPAIQAYSLADATAPILNKVGWSVDPQRAVLLIHDMQQYFVNFYDQQQEPISRVIQHIGQIRAAAEAAGIPVVYTAQPGDQPVEHRALLSDFWGPGLKDDSALTQIVPALRPAANDTVLTKWRYSAFQRTELKKQMAQWQRDQLIIVGVYAHIGCMQTAAEAFMLDIQPFIVSDAVADFSLQEHLMSLNYIAGRCGKVITTETLQASISSQENSTYPIPGSRHTLLKQLADLLEIAPDEITADDSLLDFGLDSVRMMSLVGDWQQQGLNVSFIELAAVPCVESWWQLLSAKLEEAAA</sequence>
<comment type="catalytic activity">
    <reaction evidence="4">
        <text>isochorismate + H2O = (2S,3S)-2,3-dihydroxy-2,3-dihydrobenzoate + pyruvate</text>
        <dbReference type="Rhea" id="RHEA:11112"/>
        <dbReference type="ChEBI" id="CHEBI:15361"/>
        <dbReference type="ChEBI" id="CHEBI:15377"/>
        <dbReference type="ChEBI" id="CHEBI:29780"/>
        <dbReference type="ChEBI" id="CHEBI:58764"/>
        <dbReference type="EC" id="3.3.2.1"/>
    </reaction>
</comment>
<dbReference type="InterPro" id="IPR009081">
    <property type="entry name" value="PP-bd_ACP"/>
</dbReference>
<accession>A0ABY2ALA1</accession>
<dbReference type="SUPFAM" id="SSF52499">
    <property type="entry name" value="Isochorismatase-like hydrolases"/>
    <property type="match status" value="1"/>
</dbReference>
<keyword evidence="3" id="KW-0378">Hydrolase</keyword>
<dbReference type="InterPro" id="IPR036380">
    <property type="entry name" value="Isochorismatase-like_sf"/>
</dbReference>
<dbReference type="SUPFAM" id="SSF47336">
    <property type="entry name" value="ACP-like"/>
    <property type="match status" value="1"/>
</dbReference>
<evidence type="ECO:0000313" key="7">
    <source>
        <dbReference type="Proteomes" id="UP000292554"/>
    </source>
</evidence>
<name>A0ABY2ALA1_9GAMM</name>